<keyword evidence="2" id="KW-1185">Reference proteome</keyword>
<evidence type="ECO:0000313" key="2">
    <source>
        <dbReference type="Proteomes" id="UP000623467"/>
    </source>
</evidence>
<dbReference type="Pfam" id="PF19086">
    <property type="entry name" value="Terpene_syn_C_2"/>
    <property type="match status" value="1"/>
</dbReference>
<dbReference type="Proteomes" id="UP000623467">
    <property type="component" value="Unassembled WGS sequence"/>
</dbReference>
<dbReference type="Gene3D" id="1.10.600.10">
    <property type="entry name" value="Farnesyl Diphosphate Synthase"/>
    <property type="match status" value="1"/>
</dbReference>
<organism evidence="1 2">
    <name type="scientific">Mycena sanguinolenta</name>
    <dbReference type="NCBI Taxonomy" id="230812"/>
    <lineage>
        <taxon>Eukaryota</taxon>
        <taxon>Fungi</taxon>
        <taxon>Dikarya</taxon>
        <taxon>Basidiomycota</taxon>
        <taxon>Agaricomycotina</taxon>
        <taxon>Agaricomycetes</taxon>
        <taxon>Agaricomycetidae</taxon>
        <taxon>Agaricales</taxon>
        <taxon>Marasmiineae</taxon>
        <taxon>Mycenaceae</taxon>
        <taxon>Mycena</taxon>
    </lineage>
</organism>
<dbReference type="InterPro" id="IPR008949">
    <property type="entry name" value="Isoprenoid_synthase_dom_sf"/>
</dbReference>
<proteinExistence type="predicted"/>
<evidence type="ECO:0000313" key="1">
    <source>
        <dbReference type="EMBL" id="KAF7355583.1"/>
    </source>
</evidence>
<dbReference type="AlphaFoldDB" id="A0A8H6Y9A1"/>
<protein>
    <submittedName>
        <fullName evidence="1">Terpene cyclase</fullName>
    </submittedName>
</protein>
<sequence length="332" mass="37626">MKLKLWRALLGRRVDRQTVVVKVNLGVGIKEFFEVGIQIRFSLPSLMRLNLGSHDYVQTLKGQKLRFPNFDGLLKDHPGGISPHYELLKEMTNAELEMLMGPGPRYDALVACDCALHAATWFPNATFDALRLIAWFAAFLYVWDDEVDSPRFSNLSQDLDAGEKFRLDTIEHMKKYLGDKRPQTGIRGEDVHMAIVSFNPVGEAAGFRLNRGQRKVFMDECIRYVLACGDEQRSELSGKAPTIEQYMPVRMGTSSVSAFGALIEYMTGIDLGDELRADDDITLVREAANCIVSIMNDVFSLRRELMFPFYNNGVAVLYHEHQDLQKAVDEAY</sequence>
<reference evidence="1" key="1">
    <citation type="submission" date="2020-05" db="EMBL/GenBank/DDBJ databases">
        <title>Mycena genomes resolve the evolution of fungal bioluminescence.</title>
        <authorList>
            <person name="Tsai I.J."/>
        </authorList>
    </citation>
    <scope>NUCLEOTIDE SEQUENCE</scope>
    <source>
        <strain evidence="1">160909Yilan</strain>
    </source>
</reference>
<accession>A0A8H6Y9A1</accession>
<gene>
    <name evidence="1" type="ORF">MSAN_01475500</name>
</gene>
<name>A0A8H6Y9A1_9AGAR</name>
<dbReference type="OrthoDB" id="2861623at2759"/>
<dbReference type="EMBL" id="JACAZH010000011">
    <property type="protein sequence ID" value="KAF7355583.1"/>
    <property type="molecule type" value="Genomic_DNA"/>
</dbReference>
<dbReference type="SUPFAM" id="SSF48576">
    <property type="entry name" value="Terpenoid synthases"/>
    <property type="match status" value="1"/>
</dbReference>
<comment type="caution">
    <text evidence="1">The sequence shown here is derived from an EMBL/GenBank/DDBJ whole genome shotgun (WGS) entry which is preliminary data.</text>
</comment>